<dbReference type="PANTHER" id="PTHR30537:SF26">
    <property type="entry name" value="GLYCINE CLEAVAGE SYSTEM TRANSCRIPTIONAL ACTIVATOR"/>
    <property type="match status" value="1"/>
</dbReference>
<evidence type="ECO:0000256" key="4">
    <source>
        <dbReference type="ARBA" id="ARBA00023163"/>
    </source>
</evidence>
<keyword evidence="4" id="KW-0804">Transcription</keyword>
<dbReference type="EMBL" id="JAAOCA010000006">
    <property type="protein sequence ID" value="MBD1598207.1"/>
    <property type="molecule type" value="Genomic_DNA"/>
</dbReference>
<sequence>MNPRRLTPSMSLLLAFESSARHQSFTRAAEELSLSQSAVSRHVQNLEELLEITLFQRQGRKIKLTDTGAAYLKEVSIGLSKIRSATLQAISYRHGGGSLHLAVLPSVGSKWLLPRIHRFYEQHPGIQVHIHSRIGQFDLELAGIDVAISNSQDGQWPGAVAHKLMGEELVTVISPALASTLKGRRPADLASKLLLQVAARPNVWGDWFVRQQLPLNRMRVGPVFELTHHLLQAVQADIGIGLVARFLVEKELQTGQLLEACEGASSHGIDYFVFTAEQRLDFPPAKAFREWVQREAALGAELPADAVRP</sequence>
<dbReference type="PANTHER" id="PTHR30537">
    <property type="entry name" value="HTH-TYPE TRANSCRIPTIONAL REGULATOR"/>
    <property type="match status" value="1"/>
</dbReference>
<evidence type="ECO:0000256" key="2">
    <source>
        <dbReference type="ARBA" id="ARBA00023015"/>
    </source>
</evidence>
<evidence type="ECO:0000259" key="5">
    <source>
        <dbReference type="PROSITE" id="PS50931"/>
    </source>
</evidence>
<dbReference type="PRINTS" id="PR00039">
    <property type="entry name" value="HTHLYSR"/>
</dbReference>
<comment type="similarity">
    <text evidence="1">Belongs to the LysR transcriptional regulatory family.</text>
</comment>
<evidence type="ECO:0000256" key="3">
    <source>
        <dbReference type="ARBA" id="ARBA00023125"/>
    </source>
</evidence>
<dbReference type="InterPro" id="IPR036390">
    <property type="entry name" value="WH_DNA-bd_sf"/>
</dbReference>
<keyword evidence="3" id="KW-0238">DNA-binding</keyword>
<evidence type="ECO:0000313" key="7">
    <source>
        <dbReference type="Proteomes" id="UP000805841"/>
    </source>
</evidence>
<accession>A0ABR7YYD8</accession>
<dbReference type="PROSITE" id="PS50931">
    <property type="entry name" value="HTH_LYSR"/>
    <property type="match status" value="1"/>
</dbReference>
<organism evidence="6 7">
    <name type="scientific">Pseudomonas typographi</name>
    <dbReference type="NCBI Taxonomy" id="2715964"/>
    <lineage>
        <taxon>Bacteria</taxon>
        <taxon>Pseudomonadati</taxon>
        <taxon>Pseudomonadota</taxon>
        <taxon>Gammaproteobacteria</taxon>
        <taxon>Pseudomonadales</taxon>
        <taxon>Pseudomonadaceae</taxon>
        <taxon>Pseudomonas</taxon>
    </lineage>
</organism>
<dbReference type="InterPro" id="IPR058163">
    <property type="entry name" value="LysR-type_TF_proteobact-type"/>
</dbReference>
<comment type="caution">
    <text evidence="6">The sequence shown here is derived from an EMBL/GenBank/DDBJ whole genome shotgun (WGS) entry which is preliminary data.</text>
</comment>
<dbReference type="InterPro" id="IPR005119">
    <property type="entry name" value="LysR_subst-bd"/>
</dbReference>
<dbReference type="Pfam" id="PF03466">
    <property type="entry name" value="LysR_substrate"/>
    <property type="match status" value="1"/>
</dbReference>
<feature type="domain" description="HTH lysR-type" evidence="5">
    <location>
        <begin position="8"/>
        <end position="65"/>
    </location>
</feature>
<protein>
    <submittedName>
        <fullName evidence="6">LysR family transcriptional regulator</fullName>
    </submittedName>
</protein>
<keyword evidence="2" id="KW-0805">Transcription regulation</keyword>
<gene>
    <name evidence="6" type="ORF">HAQ05_05750</name>
</gene>
<evidence type="ECO:0000313" key="6">
    <source>
        <dbReference type="EMBL" id="MBD1598207.1"/>
    </source>
</evidence>
<keyword evidence="7" id="KW-1185">Reference proteome</keyword>
<dbReference type="RefSeq" id="WP_190418334.1">
    <property type="nucleotide sequence ID" value="NZ_JAAOCA010000006.1"/>
</dbReference>
<dbReference type="SUPFAM" id="SSF53850">
    <property type="entry name" value="Periplasmic binding protein-like II"/>
    <property type="match status" value="1"/>
</dbReference>
<dbReference type="InterPro" id="IPR036388">
    <property type="entry name" value="WH-like_DNA-bd_sf"/>
</dbReference>
<dbReference type="SUPFAM" id="SSF46785">
    <property type="entry name" value="Winged helix' DNA-binding domain"/>
    <property type="match status" value="1"/>
</dbReference>
<dbReference type="InterPro" id="IPR000847">
    <property type="entry name" value="LysR_HTH_N"/>
</dbReference>
<dbReference type="Pfam" id="PF00126">
    <property type="entry name" value="HTH_1"/>
    <property type="match status" value="1"/>
</dbReference>
<proteinExistence type="inferred from homology"/>
<dbReference type="Gene3D" id="3.40.190.10">
    <property type="entry name" value="Periplasmic binding protein-like II"/>
    <property type="match status" value="2"/>
</dbReference>
<evidence type="ECO:0000256" key="1">
    <source>
        <dbReference type="ARBA" id="ARBA00009437"/>
    </source>
</evidence>
<dbReference type="Proteomes" id="UP000805841">
    <property type="component" value="Unassembled WGS sequence"/>
</dbReference>
<reference evidence="6 7" key="1">
    <citation type="journal article" date="2020" name="Insects">
        <title>Bacteria Belonging to Pseudomonas typographi sp. nov. from the Bark Beetle Ips typographus Have Genomic Potential to Aid in the Host Ecology.</title>
        <authorList>
            <person name="Peral-Aranega E."/>
            <person name="Saati-Santamaria Z."/>
            <person name="Kolarik M."/>
            <person name="Rivas R."/>
            <person name="Garcia-Fraile P."/>
        </authorList>
    </citation>
    <scope>NUCLEOTIDE SEQUENCE [LARGE SCALE GENOMIC DNA]</scope>
    <source>
        <strain evidence="6 7">CA3A</strain>
    </source>
</reference>
<name>A0ABR7YYD8_9PSED</name>
<dbReference type="Gene3D" id="1.10.10.10">
    <property type="entry name" value="Winged helix-like DNA-binding domain superfamily/Winged helix DNA-binding domain"/>
    <property type="match status" value="1"/>
</dbReference>